<protein>
    <recommendedName>
        <fullName evidence="4">Iron transporter</fullName>
    </recommendedName>
</protein>
<keyword evidence="1" id="KW-0812">Transmembrane</keyword>
<keyword evidence="1" id="KW-1133">Transmembrane helix</keyword>
<comment type="caution">
    <text evidence="2">The sequence shown here is derived from an EMBL/GenBank/DDBJ whole genome shotgun (WGS) entry which is preliminary data.</text>
</comment>
<dbReference type="EMBL" id="JACHLK010000028">
    <property type="protein sequence ID" value="MBB6564102.1"/>
    <property type="molecule type" value="Genomic_DNA"/>
</dbReference>
<reference evidence="2 3" key="1">
    <citation type="submission" date="2020-08" db="EMBL/GenBank/DDBJ databases">
        <title>Functional genomics of gut bacteria from endangered species of beetles.</title>
        <authorList>
            <person name="Carlos-Shanley C."/>
        </authorList>
    </citation>
    <scope>NUCLEOTIDE SEQUENCE [LARGE SCALE GENOMIC DNA]</scope>
    <source>
        <strain evidence="2 3">S00198</strain>
    </source>
</reference>
<dbReference type="RefSeq" id="WP_184865786.1">
    <property type="nucleotide sequence ID" value="NZ_JACHLK010000028.1"/>
</dbReference>
<gene>
    <name evidence="2" type="ORF">HNP48_006828</name>
</gene>
<feature type="transmembrane region" description="Helical" evidence="1">
    <location>
        <begin position="80"/>
        <end position="98"/>
    </location>
</feature>
<evidence type="ECO:0000256" key="1">
    <source>
        <dbReference type="SAM" id="Phobius"/>
    </source>
</evidence>
<dbReference type="AlphaFoldDB" id="A0A7X0PLE3"/>
<dbReference type="Proteomes" id="UP000575083">
    <property type="component" value="Unassembled WGS sequence"/>
</dbReference>
<sequence>MKTAARSTARYRWGVLCRVLLAVPGGYGVTALACALLAHALVALGAMDRAPAVLLASLLGFVLYTGVVLWAFHVQRLRRVAAVLLGTGALLGAALWVVQGGV</sequence>
<dbReference type="PROSITE" id="PS51257">
    <property type="entry name" value="PROKAR_LIPOPROTEIN"/>
    <property type="match status" value="1"/>
</dbReference>
<proteinExistence type="predicted"/>
<feature type="transmembrane region" description="Helical" evidence="1">
    <location>
        <begin position="20"/>
        <end position="46"/>
    </location>
</feature>
<evidence type="ECO:0000313" key="2">
    <source>
        <dbReference type="EMBL" id="MBB6564102.1"/>
    </source>
</evidence>
<keyword evidence="3" id="KW-1185">Reference proteome</keyword>
<keyword evidence="1" id="KW-0472">Membrane</keyword>
<accession>A0A7X0PLE3</accession>
<name>A0A7X0PLE3_9BURK</name>
<evidence type="ECO:0000313" key="3">
    <source>
        <dbReference type="Proteomes" id="UP000575083"/>
    </source>
</evidence>
<evidence type="ECO:0008006" key="4">
    <source>
        <dbReference type="Google" id="ProtNLM"/>
    </source>
</evidence>
<feature type="transmembrane region" description="Helical" evidence="1">
    <location>
        <begin position="52"/>
        <end position="73"/>
    </location>
</feature>
<organism evidence="2 3">
    <name type="scientific">Acidovorax soli</name>
    <dbReference type="NCBI Taxonomy" id="592050"/>
    <lineage>
        <taxon>Bacteria</taxon>
        <taxon>Pseudomonadati</taxon>
        <taxon>Pseudomonadota</taxon>
        <taxon>Betaproteobacteria</taxon>
        <taxon>Burkholderiales</taxon>
        <taxon>Comamonadaceae</taxon>
        <taxon>Acidovorax</taxon>
    </lineage>
</organism>